<dbReference type="Proteomes" id="UP000095283">
    <property type="component" value="Unplaced"/>
</dbReference>
<feature type="compositionally biased region" description="Basic residues" evidence="1">
    <location>
        <begin position="1"/>
        <end position="10"/>
    </location>
</feature>
<feature type="region of interest" description="Disordered" evidence="1">
    <location>
        <begin position="1"/>
        <end position="36"/>
    </location>
</feature>
<keyword evidence="2" id="KW-1185">Reference proteome</keyword>
<evidence type="ECO:0000256" key="1">
    <source>
        <dbReference type="SAM" id="MobiDB-lite"/>
    </source>
</evidence>
<evidence type="ECO:0000313" key="3">
    <source>
        <dbReference type="WBParaSite" id="Hba_06827"/>
    </source>
</evidence>
<feature type="compositionally biased region" description="Basic and acidic residues" evidence="1">
    <location>
        <begin position="11"/>
        <end position="22"/>
    </location>
</feature>
<name>A0A1I7WNV7_HETBA</name>
<protein>
    <submittedName>
        <fullName evidence="3">Cytoplasmic protein</fullName>
    </submittedName>
</protein>
<dbReference type="AlphaFoldDB" id="A0A1I7WNV7"/>
<organism evidence="2 3">
    <name type="scientific">Heterorhabditis bacteriophora</name>
    <name type="common">Entomopathogenic nematode worm</name>
    <dbReference type="NCBI Taxonomy" id="37862"/>
    <lineage>
        <taxon>Eukaryota</taxon>
        <taxon>Metazoa</taxon>
        <taxon>Ecdysozoa</taxon>
        <taxon>Nematoda</taxon>
        <taxon>Chromadorea</taxon>
        <taxon>Rhabditida</taxon>
        <taxon>Rhabditina</taxon>
        <taxon>Rhabditomorpha</taxon>
        <taxon>Strongyloidea</taxon>
        <taxon>Heterorhabditidae</taxon>
        <taxon>Heterorhabditis</taxon>
    </lineage>
</organism>
<proteinExistence type="predicted"/>
<reference evidence="3" key="1">
    <citation type="submission" date="2016-11" db="UniProtKB">
        <authorList>
            <consortium name="WormBaseParasite"/>
        </authorList>
    </citation>
    <scope>IDENTIFICATION</scope>
</reference>
<accession>A0A1I7WNV7</accession>
<sequence>MVIKGHKRGRFNKDPSKQERGTSRGGGDQSYVQGRL</sequence>
<dbReference type="WBParaSite" id="Hba_06827">
    <property type="protein sequence ID" value="Hba_06827"/>
    <property type="gene ID" value="Hba_06827"/>
</dbReference>
<evidence type="ECO:0000313" key="2">
    <source>
        <dbReference type="Proteomes" id="UP000095283"/>
    </source>
</evidence>